<dbReference type="PANTHER" id="PTHR43081">
    <property type="entry name" value="ADENYLATE CYCLASE, TERMINAL-DIFFERENTIATION SPECIFIC-RELATED"/>
    <property type="match status" value="1"/>
</dbReference>
<keyword evidence="4" id="KW-1185">Reference proteome</keyword>
<evidence type="ECO:0000256" key="1">
    <source>
        <dbReference type="ARBA" id="ARBA00005381"/>
    </source>
</evidence>
<dbReference type="InterPro" id="IPR029787">
    <property type="entry name" value="Nucleotide_cyclase"/>
</dbReference>
<dbReference type="CDD" id="cd07302">
    <property type="entry name" value="CHD"/>
    <property type="match status" value="1"/>
</dbReference>
<dbReference type="AlphaFoldDB" id="A0A0J6W686"/>
<organism evidence="3 4">
    <name type="scientific">Mycolicibacterium chlorophenolicum</name>
    <dbReference type="NCBI Taxonomy" id="37916"/>
    <lineage>
        <taxon>Bacteria</taxon>
        <taxon>Bacillati</taxon>
        <taxon>Actinomycetota</taxon>
        <taxon>Actinomycetes</taxon>
        <taxon>Mycobacteriales</taxon>
        <taxon>Mycobacteriaceae</taxon>
        <taxon>Mycolicibacterium</taxon>
    </lineage>
</organism>
<reference evidence="3 4" key="1">
    <citation type="journal article" date="2015" name="Genome Biol. Evol.">
        <title>Characterization of Three Mycobacterium spp. with Potential Use in Bioremediation by Genome Sequencing and Comparative Genomics.</title>
        <authorList>
            <person name="Das S."/>
            <person name="Pettersson B.M."/>
            <person name="Behra P.R."/>
            <person name="Ramesh M."/>
            <person name="Dasgupta S."/>
            <person name="Bhattacharya A."/>
            <person name="Kirsebom L.A."/>
        </authorList>
    </citation>
    <scope>NUCLEOTIDE SEQUENCE [LARGE SCALE GENOMIC DNA]</scope>
    <source>
        <strain evidence="3 4">DSM 43826</strain>
    </source>
</reference>
<feature type="domain" description="Guanylate cyclase" evidence="2">
    <location>
        <begin position="95"/>
        <end position="222"/>
    </location>
</feature>
<dbReference type="EC" id="4.6.1.1" evidence="3"/>
<dbReference type="Pfam" id="PF00211">
    <property type="entry name" value="Guanylate_cyc"/>
    <property type="match status" value="1"/>
</dbReference>
<dbReference type="GO" id="GO:0009190">
    <property type="term" value="P:cyclic nucleotide biosynthetic process"/>
    <property type="evidence" value="ECO:0007669"/>
    <property type="project" value="InterPro"/>
</dbReference>
<dbReference type="PROSITE" id="PS50125">
    <property type="entry name" value="GUANYLATE_CYCLASE_2"/>
    <property type="match status" value="1"/>
</dbReference>
<evidence type="ECO:0000313" key="3">
    <source>
        <dbReference type="EMBL" id="KMO77127.1"/>
    </source>
</evidence>
<dbReference type="Gene3D" id="3.30.70.1230">
    <property type="entry name" value="Nucleotide cyclase"/>
    <property type="match status" value="1"/>
</dbReference>
<comment type="similarity">
    <text evidence="1">Belongs to the adenylyl cyclase class-3 family.</text>
</comment>
<dbReference type="Proteomes" id="UP000036513">
    <property type="component" value="Unassembled WGS sequence"/>
</dbReference>
<name>A0A0J6W686_9MYCO</name>
<protein>
    <submittedName>
        <fullName evidence="3">Adenylate cyclase 1</fullName>
        <ecNumber evidence="3">4.6.1.1</ecNumber>
    </submittedName>
</protein>
<dbReference type="PANTHER" id="PTHR43081:SF1">
    <property type="entry name" value="ADENYLATE CYCLASE, TERMINAL-DIFFERENTIATION SPECIFIC"/>
    <property type="match status" value="1"/>
</dbReference>
<dbReference type="RefSeq" id="WP_048470315.1">
    <property type="nucleotide sequence ID" value="NZ_JYNL01000022.1"/>
</dbReference>
<dbReference type="InterPro" id="IPR001054">
    <property type="entry name" value="A/G_cyclase"/>
</dbReference>
<dbReference type="STRING" id="37916.MCHLDSM_02691"/>
<evidence type="ECO:0000313" key="4">
    <source>
        <dbReference type="Proteomes" id="UP000036513"/>
    </source>
</evidence>
<gene>
    <name evidence="3" type="primary">cyaA_3</name>
    <name evidence="3" type="ORF">MCHLDSM_02691</name>
</gene>
<comment type="caution">
    <text evidence="3">The sequence shown here is derived from an EMBL/GenBank/DDBJ whole genome shotgun (WGS) entry which is preliminary data.</text>
</comment>
<dbReference type="PATRIC" id="fig|37916.4.peg.2617"/>
<evidence type="ECO:0000259" key="2">
    <source>
        <dbReference type="PROSITE" id="PS50125"/>
    </source>
</evidence>
<dbReference type="SMR" id="A0A0J6W686"/>
<dbReference type="GO" id="GO:0004016">
    <property type="term" value="F:adenylate cyclase activity"/>
    <property type="evidence" value="ECO:0007669"/>
    <property type="project" value="UniProtKB-EC"/>
</dbReference>
<dbReference type="EMBL" id="JYNL01000022">
    <property type="protein sequence ID" value="KMO77127.1"/>
    <property type="molecule type" value="Genomic_DNA"/>
</dbReference>
<proteinExistence type="inferred from homology"/>
<keyword evidence="3" id="KW-0456">Lyase</keyword>
<dbReference type="SMART" id="SM00044">
    <property type="entry name" value="CYCc"/>
    <property type="match status" value="1"/>
</dbReference>
<sequence>MPHKRTPPRPEDAQADAEEWARFFDYFGHAAVRRGIRVLSRLPSAPRCEACGSPYKGFGGWLMRRAGKSPSRKNPRWCQACFEKAPTGGVTLPIGVLFADVRDSTALAETLPPSEVVAALNRFYSKLTQVIVQHGIVDKLIGDAVMGLYFAPLTSDGRYVDAMVNDAQAILRAQGYGTPGGPELEVGIGLDVGPAYVGIVGEGEIRDFTAIGDVVNTASRLQGAAMGGEIVMSEAVARIASVDGGEVVMLDLKGKAEPVTARRITITSAHRLPE</sequence>
<dbReference type="GO" id="GO:0035556">
    <property type="term" value="P:intracellular signal transduction"/>
    <property type="evidence" value="ECO:0007669"/>
    <property type="project" value="InterPro"/>
</dbReference>
<accession>A0A0J6W686</accession>
<dbReference type="InterPro" id="IPR050697">
    <property type="entry name" value="Adenylyl/Guanylyl_Cyclase_3/4"/>
</dbReference>
<dbReference type="SUPFAM" id="SSF55073">
    <property type="entry name" value="Nucleotide cyclase"/>
    <property type="match status" value="1"/>
</dbReference>